<evidence type="ECO:0000256" key="8">
    <source>
        <dbReference type="SAM" id="Phobius"/>
    </source>
</evidence>
<feature type="transmembrane region" description="Helical" evidence="8">
    <location>
        <begin position="56"/>
        <end position="75"/>
    </location>
</feature>
<comment type="subcellular location">
    <subcellularLocation>
        <location evidence="1">Cell membrane</location>
        <topology evidence="1">Multi-pass membrane protein</topology>
    </subcellularLocation>
</comment>
<evidence type="ECO:0000256" key="7">
    <source>
        <dbReference type="PIRSR" id="PIRSR600715-1"/>
    </source>
</evidence>
<feature type="transmembrane region" description="Helical" evidence="8">
    <location>
        <begin position="12"/>
        <end position="35"/>
    </location>
</feature>
<dbReference type="CDD" id="cd06853">
    <property type="entry name" value="GT_WecA_like"/>
    <property type="match status" value="1"/>
</dbReference>
<keyword evidence="3 9" id="KW-0808">Transferase</keyword>
<dbReference type="RefSeq" id="WP_197697144.1">
    <property type="nucleotide sequence ID" value="NZ_CP014227.1"/>
</dbReference>
<evidence type="ECO:0000256" key="2">
    <source>
        <dbReference type="ARBA" id="ARBA00022475"/>
    </source>
</evidence>
<dbReference type="Proteomes" id="UP000215539">
    <property type="component" value="Chromosome 1"/>
</dbReference>
<keyword evidence="7" id="KW-0460">Magnesium</keyword>
<keyword evidence="7" id="KW-0479">Metal-binding</keyword>
<evidence type="ECO:0000256" key="5">
    <source>
        <dbReference type="ARBA" id="ARBA00022989"/>
    </source>
</evidence>
<keyword evidence="6 8" id="KW-0472">Membrane</keyword>
<evidence type="ECO:0000256" key="3">
    <source>
        <dbReference type="ARBA" id="ARBA00022679"/>
    </source>
</evidence>
<feature type="transmembrane region" description="Helical" evidence="8">
    <location>
        <begin position="81"/>
        <end position="98"/>
    </location>
</feature>
<evidence type="ECO:0000313" key="9">
    <source>
        <dbReference type="EMBL" id="SNV12960.1"/>
    </source>
</evidence>
<feature type="transmembrane region" description="Helical" evidence="8">
    <location>
        <begin position="309"/>
        <end position="327"/>
    </location>
</feature>
<dbReference type="PANTHER" id="PTHR22926">
    <property type="entry name" value="PHOSPHO-N-ACETYLMURAMOYL-PENTAPEPTIDE-TRANSFERASE"/>
    <property type="match status" value="1"/>
</dbReference>
<evidence type="ECO:0000313" key="10">
    <source>
        <dbReference type="Proteomes" id="UP000215539"/>
    </source>
</evidence>
<feature type="transmembrane region" description="Helical" evidence="8">
    <location>
        <begin position="192"/>
        <end position="212"/>
    </location>
</feature>
<feature type="transmembrane region" description="Helical" evidence="8">
    <location>
        <begin position="258"/>
        <end position="277"/>
    </location>
</feature>
<dbReference type="EC" id="2.7.8.33" evidence="9"/>
<feature type="transmembrane region" description="Helical" evidence="8">
    <location>
        <begin position="169"/>
        <end position="186"/>
    </location>
</feature>
<evidence type="ECO:0000256" key="4">
    <source>
        <dbReference type="ARBA" id="ARBA00022692"/>
    </source>
</evidence>
<sequence length="378" mass="42820">MNAFFAENLLFVAIWVFVLSFVVSYFALPSIIYVVKEKNLMDKPNQRSSHRVKTPTLGGLSFFISVVFTLFFLRAYDYDSVGINIISGLGVLFFVGLKDDLVGVYPSTKLLGQIIATLILLFGTGLKITTFDHFLGIDEIPYWLSLLFSCSIVMAIVNSYNLIDGINGSAAMVGIVIFGVFGYVFFLASDYYYFLLSVLCIGFLLAFLRYNLSARKRVFMGDTGSMTVGFLLAVLAIKFFALRADGLEALEIHPMNKLWVLLAIIFIPFFDTTRVFANRLIRNGRPFQADRNHIHHVMIDYMRLSHTQASLLLAAINFLVFVVVLSLNKVLSTLYLGIAFTVIYTGLALLLFYVNRNYHTRKSKQKIRKVIRRVIKKK</sequence>
<proteinExistence type="predicted"/>
<dbReference type="InterPro" id="IPR000715">
    <property type="entry name" value="Glycosyl_transferase_4"/>
</dbReference>
<evidence type="ECO:0000256" key="6">
    <source>
        <dbReference type="ARBA" id="ARBA00023136"/>
    </source>
</evidence>
<dbReference type="AlphaFoldDB" id="A0AAX2GZ16"/>
<protein>
    <submittedName>
        <fullName evidence="9">Undecaprenyl-phosphate alpha-N-acetylglucosaminyl 1-phosphate transferase</fullName>
        <ecNumber evidence="9">2.7.8.33</ecNumber>
    </submittedName>
</protein>
<gene>
    <name evidence="9" type="primary">wecA</name>
    <name evidence="9" type="ORF">SAMEA44541418_01651</name>
</gene>
<reference evidence="9 10" key="1">
    <citation type="submission" date="2017-06" db="EMBL/GenBank/DDBJ databases">
        <authorList>
            <consortium name="Pathogen Informatics"/>
        </authorList>
    </citation>
    <scope>NUCLEOTIDE SEQUENCE [LARGE SCALE GENOMIC DNA]</scope>
    <source>
        <strain evidence="9 10">NCTC12947</strain>
    </source>
</reference>
<name>A0AAX2GZ16_9FLAO</name>
<dbReference type="GO" id="GO:0009103">
    <property type="term" value="P:lipopolysaccharide biosynthetic process"/>
    <property type="evidence" value="ECO:0007669"/>
    <property type="project" value="TreeGrafter"/>
</dbReference>
<keyword evidence="4 8" id="KW-0812">Transmembrane</keyword>
<feature type="transmembrane region" description="Helical" evidence="8">
    <location>
        <begin position="140"/>
        <end position="157"/>
    </location>
</feature>
<feature type="binding site" evidence="7">
    <location>
        <position position="161"/>
    </location>
    <ligand>
        <name>Mg(2+)</name>
        <dbReference type="ChEBI" id="CHEBI:18420"/>
    </ligand>
</feature>
<keyword evidence="2" id="KW-1003">Cell membrane</keyword>
<dbReference type="Pfam" id="PF00953">
    <property type="entry name" value="Glycos_transf_4"/>
    <property type="match status" value="1"/>
</dbReference>
<dbReference type="PANTHER" id="PTHR22926:SF3">
    <property type="entry name" value="UNDECAPRENYL-PHOSPHATE ALPHA-N-ACETYLGLUCOSAMINYL 1-PHOSPHATE TRANSFERASE"/>
    <property type="match status" value="1"/>
</dbReference>
<feature type="binding site" evidence="7">
    <location>
        <position position="222"/>
    </location>
    <ligand>
        <name>Mg(2+)</name>
        <dbReference type="ChEBI" id="CHEBI:18420"/>
    </ligand>
</feature>
<dbReference type="GO" id="GO:0071555">
    <property type="term" value="P:cell wall organization"/>
    <property type="evidence" value="ECO:0007669"/>
    <property type="project" value="TreeGrafter"/>
</dbReference>
<dbReference type="GO" id="GO:0046872">
    <property type="term" value="F:metal ion binding"/>
    <property type="evidence" value="ECO:0007669"/>
    <property type="project" value="UniProtKB-KW"/>
</dbReference>
<evidence type="ECO:0000256" key="1">
    <source>
        <dbReference type="ARBA" id="ARBA00004651"/>
    </source>
</evidence>
<dbReference type="GO" id="GO:0044038">
    <property type="term" value="P:cell wall macromolecule biosynthetic process"/>
    <property type="evidence" value="ECO:0007669"/>
    <property type="project" value="TreeGrafter"/>
</dbReference>
<dbReference type="GO" id="GO:0036380">
    <property type="term" value="F:UDP-N-acetylglucosamine-undecaprenyl-phosphate N-acetylglucosaminephosphotransferase activity"/>
    <property type="evidence" value="ECO:0007669"/>
    <property type="project" value="UniProtKB-EC"/>
</dbReference>
<comment type="cofactor">
    <cofactor evidence="7">
        <name>Mg(2+)</name>
        <dbReference type="ChEBI" id="CHEBI:18420"/>
    </cofactor>
</comment>
<feature type="transmembrane region" description="Helical" evidence="8">
    <location>
        <begin position="333"/>
        <end position="354"/>
    </location>
</feature>
<organism evidence="9 10">
    <name type="scientific">Capnocytophaga haemolytica</name>
    <dbReference type="NCBI Taxonomy" id="45243"/>
    <lineage>
        <taxon>Bacteria</taxon>
        <taxon>Pseudomonadati</taxon>
        <taxon>Bacteroidota</taxon>
        <taxon>Flavobacteriia</taxon>
        <taxon>Flavobacteriales</taxon>
        <taxon>Flavobacteriaceae</taxon>
        <taxon>Capnocytophaga</taxon>
    </lineage>
</organism>
<feature type="transmembrane region" description="Helical" evidence="8">
    <location>
        <begin position="110"/>
        <end position="128"/>
    </location>
</feature>
<keyword evidence="5 8" id="KW-1133">Transmembrane helix</keyword>
<dbReference type="EMBL" id="LT906449">
    <property type="protein sequence ID" value="SNV12960.1"/>
    <property type="molecule type" value="Genomic_DNA"/>
</dbReference>
<dbReference type="GO" id="GO:0005886">
    <property type="term" value="C:plasma membrane"/>
    <property type="evidence" value="ECO:0007669"/>
    <property type="project" value="UniProtKB-SubCell"/>
</dbReference>
<feature type="transmembrane region" description="Helical" evidence="8">
    <location>
        <begin position="224"/>
        <end position="242"/>
    </location>
</feature>
<accession>A0AAX2GZ16</accession>